<dbReference type="Proteomes" id="UP001144323">
    <property type="component" value="Unassembled WGS sequence"/>
</dbReference>
<evidence type="ECO:0000313" key="3">
    <source>
        <dbReference type="Proteomes" id="UP001144323"/>
    </source>
</evidence>
<dbReference type="Pfam" id="PF04364">
    <property type="entry name" value="DNA_pol3_chi"/>
    <property type="match status" value="1"/>
</dbReference>
<dbReference type="PANTHER" id="PTHR38767:SF1">
    <property type="entry name" value="DNA POLYMERASE III SUBUNIT CHI"/>
    <property type="match status" value="1"/>
</dbReference>
<sequence>MVEISFFHLKTRSVEEALPKLLELSLSRGWRVVVQTATESRLRALDDHLWRYRPESFLPHGTRGDAAPQTQPVYLTVTDENPNGADVRIFVEGVEMAPLLAGDAAPRLRAALLFNGDDEEELQNARAQWKTLRDAGQTLVYQQQDESGRWVEKAREPKATS</sequence>
<dbReference type="SUPFAM" id="SSF102400">
    <property type="entry name" value="DNA polymerase III chi subunit"/>
    <property type="match status" value="1"/>
</dbReference>
<dbReference type="InterPro" id="IPR036768">
    <property type="entry name" value="PolIII_chi_sf"/>
</dbReference>
<dbReference type="RefSeq" id="WP_281802728.1">
    <property type="nucleotide sequence ID" value="NZ_BSEC01000001.1"/>
</dbReference>
<organism evidence="2 3">
    <name type="scientific">Methylocystis echinoides</name>
    <dbReference type="NCBI Taxonomy" id="29468"/>
    <lineage>
        <taxon>Bacteria</taxon>
        <taxon>Pseudomonadati</taxon>
        <taxon>Pseudomonadota</taxon>
        <taxon>Alphaproteobacteria</taxon>
        <taxon>Hyphomicrobiales</taxon>
        <taxon>Methylocystaceae</taxon>
        <taxon>Methylocystis</taxon>
    </lineage>
</organism>
<dbReference type="GO" id="GO:0032298">
    <property type="term" value="P:positive regulation of DNA-templated DNA replication initiation"/>
    <property type="evidence" value="ECO:0007669"/>
    <property type="project" value="TreeGrafter"/>
</dbReference>
<dbReference type="GO" id="GO:0003887">
    <property type="term" value="F:DNA-directed DNA polymerase activity"/>
    <property type="evidence" value="ECO:0007669"/>
    <property type="project" value="InterPro"/>
</dbReference>
<reference evidence="2" key="1">
    <citation type="journal article" date="2023" name="Int. J. Syst. Evol. Microbiol.">
        <title>Methylocystis iwaonis sp. nov., a type II methane-oxidizing bacterium from surface soil of a rice paddy field in Japan, and emended description of the genus Methylocystis (ex Whittenbury et al. 1970) Bowman et al. 1993.</title>
        <authorList>
            <person name="Kaise H."/>
            <person name="Sawadogo J.B."/>
            <person name="Alam M.S."/>
            <person name="Ueno C."/>
            <person name="Dianou D."/>
            <person name="Shinjo R."/>
            <person name="Asakawa S."/>
        </authorList>
    </citation>
    <scope>NUCLEOTIDE SEQUENCE</scope>
    <source>
        <strain evidence="2">LMG27198</strain>
    </source>
</reference>
<keyword evidence="3" id="KW-1185">Reference proteome</keyword>
<evidence type="ECO:0000256" key="1">
    <source>
        <dbReference type="SAM" id="MobiDB-lite"/>
    </source>
</evidence>
<proteinExistence type="predicted"/>
<dbReference type="GO" id="GO:0003677">
    <property type="term" value="F:DNA binding"/>
    <property type="evidence" value="ECO:0007669"/>
    <property type="project" value="InterPro"/>
</dbReference>
<dbReference type="EMBL" id="BSEC01000001">
    <property type="protein sequence ID" value="GLI93104.1"/>
    <property type="molecule type" value="Genomic_DNA"/>
</dbReference>
<dbReference type="InterPro" id="IPR007459">
    <property type="entry name" value="DNA_pol3_chi"/>
</dbReference>
<protein>
    <submittedName>
        <fullName evidence="2">DNA polymerase III subunit chi</fullName>
    </submittedName>
</protein>
<name>A0A9W6GU64_9HYPH</name>
<dbReference type="GO" id="GO:0006260">
    <property type="term" value="P:DNA replication"/>
    <property type="evidence" value="ECO:0007669"/>
    <property type="project" value="InterPro"/>
</dbReference>
<feature type="region of interest" description="Disordered" evidence="1">
    <location>
        <begin position="141"/>
        <end position="161"/>
    </location>
</feature>
<dbReference type="AlphaFoldDB" id="A0A9W6GU64"/>
<accession>A0A9W6GU64</accession>
<gene>
    <name evidence="2" type="ORF">LMG27198_20960</name>
</gene>
<comment type="caution">
    <text evidence="2">The sequence shown here is derived from an EMBL/GenBank/DDBJ whole genome shotgun (WGS) entry which is preliminary data.</text>
</comment>
<dbReference type="PANTHER" id="PTHR38767">
    <property type="entry name" value="DNA POLYMERASE III SUBUNIT CHI"/>
    <property type="match status" value="1"/>
</dbReference>
<feature type="compositionally biased region" description="Basic and acidic residues" evidence="1">
    <location>
        <begin position="146"/>
        <end position="161"/>
    </location>
</feature>
<evidence type="ECO:0000313" key="2">
    <source>
        <dbReference type="EMBL" id="GLI93104.1"/>
    </source>
</evidence>
<dbReference type="Gene3D" id="3.40.50.10110">
    <property type="entry name" value="DNA polymerase III subunit chi"/>
    <property type="match status" value="1"/>
</dbReference>
<dbReference type="NCBIfam" id="NF004347">
    <property type="entry name" value="PRK05728.1-4"/>
    <property type="match status" value="1"/>
</dbReference>